<keyword evidence="6" id="KW-0539">Nucleus</keyword>
<evidence type="ECO:0000256" key="3">
    <source>
        <dbReference type="ARBA" id="ARBA00009138"/>
    </source>
</evidence>
<evidence type="ECO:0000256" key="1">
    <source>
        <dbReference type="ARBA" id="ARBA00004123"/>
    </source>
</evidence>
<comment type="subcellular location">
    <subcellularLocation>
        <location evidence="2">Cytoplasm</location>
        <location evidence="2">P-body</location>
    </subcellularLocation>
    <subcellularLocation>
        <location evidence="1">Nucleus</location>
    </subcellularLocation>
</comment>
<organism evidence="9 10">
    <name type="scientific">Huiozyma naganishii (strain ATCC MYA-139 / BCRC 22969 / CBS 8797 / KCTC 17520 / NBRC 10181 / NCYC 3082 / Yp74L-3)</name>
    <name type="common">Yeast</name>
    <name type="synonym">Kazachstania naganishii</name>
    <dbReference type="NCBI Taxonomy" id="1071383"/>
    <lineage>
        <taxon>Eukaryota</taxon>
        <taxon>Fungi</taxon>
        <taxon>Dikarya</taxon>
        <taxon>Ascomycota</taxon>
        <taxon>Saccharomycotina</taxon>
        <taxon>Saccharomycetes</taxon>
        <taxon>Saccharomycetales</taxon>
        <taxon>Saccharomycetaceae</taxon>
        <taxon>Huiozyma</taxon>
    </lineage>
</organism>
<dbReference type="OMA" id="YLEHSGH"/>
<dbReference type="GO" id="GO:0000932">
    <property type="term" value="C:P-body"/>
    <property type="evidence" value="ECO:0007669"/>
    <property type="project" value="UniProtKB-SubCell"/>
</dbReference>
<dbReference type="GO" id="GO:0033962">
    <property type="term" value="P:P-body assembly"/>
    <property type="evidence" value="ECO:0007669"/>
    <property type="project" value="EnsemblFungi"/>
</dbReference>
<dbReference type="PANTHER" id="PTHR21551:SF0">
    <property type="entry name" value="PROTEIN ASSOCIATED WITH TOPO II RELATED-1, ISOFORM A"/>
    <property type="match status" value="1"/>
</dbReference>
<evidence type="ECO:0000256" key="6">
    <source>
        <dbReference type="ARBA" id="ARBA00023242"/>
    </source>
</evidence>
<evidence type="ECO:0000259" key="8">
    <source>
        <dbReference type="Pfam" id="PF09770"/>
    </source>
</evidence>
<dbReference type="GO" id="GO:0003729">
    <property type="term" value="F:mRNA binding"/>
    <property type="evidence" value="ECO:0007669"/>
    <property type="project" value="EnsemblFungi"/>
</dbReference>
<dbReference type="eggNOG" id="KOG4592">
    <property type="taxonomic scope" value="Eukaryota"/>
</dbReference>
<feature type="compositionally biased region" description="Acidic residues" evidence="7">
    <location>
        <begin position="47"/>
        <end position="59"/>
    </location>
</feature>
<keyword evidence="5" id="KW-0694">RNA-binding</keyword>
<dbReference type="HOGENOM" id="CLU_012622_1_0_1"/>
<evidence type="ECO:0000313" key="10">
    <source>
        <dbReference type="Proteomes" id="UP000006310"/>
    </source>
</evidence>
<dbReference type="GO" id="GO:0042149">
    <property type="term" value="P:cellular response to glucose starvation"/>
    <property type="evidence" value="ECO:0007669"/>
    <property type="project" value="EnsemblFungi"/>
</dbReference>
<dbReference type="GO" id="GO:0022627">
    <property type="term" value="C:cytosolic small ribosomal subunit"/>
    <property type="evidence" value="ECO:0007669"/>
    <property type="project" value="EnsemblFungi"/>
</dbReference>
<dbReference type="GO" id="GO:0000290">
    <property type="term" value="P:deadenylation-dependent decapping of nuclear-transcribed mRNA"/>
    <property type="evidence" value="ECO:0007669"/>
    <property type="project" value="EnsemblFungi"/>
</dbReference>
<dbReference type="STRING" id="1071383.J7S2J7"/>
<dbReference type="PANTHER" id="PTHR21551">
    <property type="entry name" value="TOPOISOMERASE II-ASSOCIATED PROTEIN PAT1"/>
    <property type="match status" value="1"/>
</dbReference>
<reference evidence="9 10" key="1">
    <citation type="journal article" date="2011" name="Proc. Natl. Acad. Sci. U.S.A.">
        <title>Evolutionary erosion of yeast sex chromosomes by mating-type switching accidents.</title>
        <authorList>
            <person name="Gordon J.L."/>
            <person name="Armisen D."/>
            <person name="Proux-Wera E."/>
            <person name="Oheigeartaigh S.S."/>
            <person name="Byrne K.P."/>
            <person name="Wolfe K.H."/>
        </authorList>
    </citation>
    <scope>NUCLEOTIDE SEQUENCE [LARGE SCALE GENOMIC DNA]</scope>
    <source>
        <strain evidence="10">ATCC MYA-139 / BCRC 22969 / CBS 8797 / CCRC 22969 / KCTC 17520 / NBRC 10181 / NCYC 3082</strain>
    </source>
</reference>
<gene>
    <name evidence="9" type="primary">KNAG0I02770</name>
    <name evidence="9" type="ordered locus">KNAG_0I02770</name>
</gene>
<dbReference type="EMBL" id="HE978322">
    <property type="protein sequence ID" value="CCK72062.1"/>
    <property type="molecule type" value="Genomic_DNA"/>
</dbReference>
<evidence type="ECO:0000256" key="2">
    <source>
        <dbReference type="ARBA" id="ARBA00004201"/>
    </source>
</evidence>
<dbReference type="GO" id="GO:0003682">
    <property type="term" value="F:chromatin binding"/>
    <property type="evidence" value="ECO:0007669"/>
    <property type="project" value="EnsemblFungi"/>
</dbReference>
<keyword evidence="10" id="KW-1185">Reference proteome</keyword>
<dbReference type="RefSeq" id="XP_022466307.1">
    <property type="nucleotide sequence ID" value="XM_022609964.1"/>
</dbReference>
<dbReference type="GO" id="GO:0000776">
    <property type="term" value="C:kinetochore"/>
    <property type="evidence" value="ECO:0007669"/>
    <property type="project" value="EnsemblFungi"/>
</dbReference>
<dbReference type="GO" id="GO:0045947">
    <property type="term" value="P:negative regulation of translational initiation"/>
    <property type="evidence" value="ECO:0007669"/>
    <property type="project" value="EnsemblFungi"/>
</dbReference>
<sequence length="837" mass="93238">MSFFGKRSRGGAKGRHPQQQQGGGAGAGAGGEPLDFEETYRGYGDYGQEDGDYLNDETFGDNAELGNDFDFGHGVQQQEAVPQPPQQQPHVSYVQAAQSGIHTAQMDTSADLKPMASLWSTGPPAVQQPHILSMEEIERQQRQMQQQGFMQAPPPPPPIHPMTPQGYPVPPSDAPYQGFMQGPPPPPPATAPNAPTAPNMQQFAPNVQYGMPGQQGAYPPAFNQGAFPGMYQASSPAPVQPQGAPDRGELQSELQPQPQSQSQSQSPQPEREQRLASGQPAQLRTRLQQQQQQQRREPLSPEEQQRLQVRHAKVEKILKHAGLMTPRDKDFITRYQLSQIVTEDPYDEDFYFQVYKIIQRGGVVGESNKGLIARAYLEHSGHRLGGRYKRADIALQRMQNQVEKAVTVAKERPQKNKNKLEEEASGAGGREGVLGKVSTAMNSKTPRRQLQIPLANLRSNSEIEASELEASAKVPTPGALEEVTQSLDNVEISQKSRVRRRSSYAFSSVDHNSVLGRSGGRKFVLSLIETVYEEVLELEANLRSGKETNNQKLWDALHVNDDVYEVCPFVSMLTFDKGVKIMPRIFNFLDKQQKLKSLQMFFSELSHLNIIIISSYKTNPTPSDAQLKKIDLFQTVFLKIIVSFLSSSSNFIEIMGLLLHLIKNNNVSFISTSKIGLNLITVLISRAALIRQDTNRSNVLSSPEISTWNEIYDKLFTAMESKIVAVFPPAEYTDRVVHAAGSTAPTKYYDQAYIWQFLASLALSGKLNHQRIIIDEVRDEIFGTINAAEEMREQAKNTQGAPADDLLYRRDKLYQDLNLFLNVMGLIARDGEIAELK</sequence>
<dbReference type="Pfam" id="PF09770">
    <property type="entry name" value="PAT1"/>
    <property type="match status" value="1"/>
</dbReference>
<feature type="region of interest" description="Disordered" evidence="7">
    <location>
        <begin position="411"/>
        <end position="433"/>
    </location>
</feature>
<feature type="compositionally biased region" description="Basic and acidic residues" evidence="7">
    <location>
        <begin position="411"/>
        <end position="422"/>
    </location>
</feature>
<protein>
    <recommendedName>
        <fullName evidence="8">mRNA decay factor PAT1 domain-containing protein</fullName>
    </recommendedName>
</protein>
<accession>J7S2J7</accession>
<dbReference type="InterPro" id="IPR039900">
    <property type="entry name" value="Pat1-like"/>
</dbReference>
<dbReference type="OrthoDB" id="74835at2759"/>
<reference evidence="10" key="2">
    <citation type="submission" date="2012-08" db="EMBL/GenBank/DDBJ databases">
        <title>Genome sequence of Kazachstania naganishii.</title>
        <authorList>
            <person name="Gordon J.L."/>
            <person name="Armisen D."/>
            <person name="Proux-Wera E."/>
            <person name="OhEigeartaigh S.S."/>
            <person name="Byrne K.P."/>
            <person name="Wolfe K.H."/>
        </authorList>
    </citation>
    <scope>NUCLEOTIDE SEQUENCE [LARGE SCALE GENOMIC DNA]</scope>
    <source>
        <strain evidence="10">ATCC MYA-139 / BCRC 22969 / CBS 8797 / CCRC 22969 / KCTC 17520 / NBRC 10181 / NCYC 3082</strain>
    </source>
</reference>
<feature type="compositionally biased region" description="Gly residues" evidence="7">
    <location>
        <begin position="21"/>
        <end position="31"/>
    </location>
</feature>
<dbReference type="GO" id="GO:1990726">
    <property type="term" value="C:Lsm1-7-Pat1 complex"/>
    <property type="evidence" value="ECO:0007669"/>
    <property type="project" value="EnsemblFungi"/>
</dbReference>
<evidence type="ECO:0000256" key="7">
    <source>
        <dbReference type="SAM" id="MobiDB-lite"/>
    </source>
</evidence>
<evidence type="ECO:0000256" key="5">
    <source>
        <dbReference type="ARBA" id="ARBA00022884"/>
    </source>
</evidence>
<dbReference type="AlphaFoldDB" id="J7S2J7"/>
<feature type="compositionally biased region" description="Basic residues" evidence="7">
    <location>
        <begin position="1"/>
        <end position="16"/>
    </location>
</feature>
<feature type="compositionally biased region" description="Low complexity" evidence="7">
    <location>
        <begin position="279"/>
        <end position="293"/>
    </location>
</feature>
<dbReference type="KEGG" id="kng:KNAG_0I02770"/>
<feature type="compositionally biased region" description="Basic and acidic residues" evidence="7">
    <location>
        <begin position="294"/>
        <end position="305"/>
    </location>
</feature>
<comment type="similarity">
    <text evidence="3">Belongs to the PAT1 family.</text>
</comment>
<dbReference type="Proteomes" id="UP000006310">
    <property type="component" value="Chromosome 9"/>
</dbReference>
<dbReference type="InterPro" id="IPR019167">
    <property type="entry name" value="PAT1_dom"/>
</dbReference>
<feature type="region of interest" description="Disordered" evidence="7">
    <location>
        <begin position="162"/>
        <end position="307"/>
    </location>
</feature>
<name>J7S2J7_HUIN7</name>
<dbReference type="GO" id="GO:0010494">
    <property type="term" value="C:cytoplasmic stress granule"/>
    <property type="evidence" value="ECO:0007669"/>
    <property type="project" value="EnsemblFungi"/>
</dbReference>
<dbReference type="GeneID" id="34527805"/>
<evidence type="ECO:0000256" key="4">
    <source>
        <dbReference type="ARBA" id="ARBA00022490"/>
    </source>
</evidence>
<feature type="domain" description="mRNA decay factor PAT1" evidence="8">
    <location>
        <begin position="29"/>
        <end position="793"/>
    </location>
</feature>
<dbReference type="GO" id="GO:0001731">
    <property type="term" value="P:formation of translation preinitiation complex"/>
    <property type="evidence" value="ECO:0007669"/>
    <property type="project" value="EnsemblFungi"/>
</dbReference>
<feature type="compositionally biased region" description="Pro residues" evidence="7">
    <location>
        <begin position="162"/>
        <end position="173"/>
    </location>
</feature>
<feature type="compositionally biased region" description="Low complexity" evidence="7">
    <location>
        <begin position="251"/>
        <end position="268"/>
    </location>
</feature>
<feature type="region of interest" description="Disordered" evidence="7">
    <location>
        <begin position="1"/>
        <end position="91"/>
    </location>
</feature>
<evidence type="ECO:0000313" key="9">
    <source>
        <dbReference type="EMBL" id="CCK72062.1"/>
    </source>
</evidence>
<keyword evidence="4" id="KW-0963">Cytoplasm</keyword>
<proteinExistence type="inferred from homology"/>
<dbReference type="GO" id="GO:0005634">
    <property type="term" value="C:nucleus"/>
    <property type="evidence" value="ECO:0007669"/>
    <property type="project" value="UniProtKB-SubCell"/>
</dbReference>